<comment type="catalytic activity">
    <reaction evidence="2">
        <text>Hydrolysis of proteins in presence of ATP.</text>
        <dbReference type="EC" id="3.4.21.53"/>
    </reaction>
</comment>
<dbReference type="InterPro" id="IPR041699">
    <property type="entry name" value="AAA_32"/>
</dbReference>
<dbReference type="Pfam" id="PF05362">
    <property type="entry name" value="Lon_C"/>
    <property type="match status" value="1"/>
</dbReference>
<keyword evidence="2" id="KW-0378">Hydrolase</keyword>
<dbReference type="InterPro" id="IPR046843">
    <property type="entry name" value="LonB_AAA-LID"/>
</dbReference>
<dbReference type="PANTHER" id="PTHR10046">
    <property type="entry name" value="ATP DEPENDENT LON PROTEASE FAMILY MEMBER"/>
    <property type="match status" value="1"/>
</dbReference>
<dbReference type="PROSITE" id="PS51786">
    <property type="entry name" value="LON_PROTEOLYTIC"/>
    <property type="match status" value="1"/>
</dbReference>
<comment type="similarity">
    <text evidence="2">Belongs to the peptidase S16 family.</text>
</comment>
<dbReference type="InterPro" id="IPR020568">
    <property type="entry name" value="Ribosomal_Su5_D2-typ_SF"/>
</dbReference>
<dbReference type="InterPro" id="IPR046844">
    <property type="entry name" value="Lon-like_helical"/>
</dbReference>
<dbReference type="EC" id="3.4.21.53" evidence="2"/>
<keyword evidence="3" id="KW-0175">Coiled coil</keyword>
<evidence type="ECO:0000256" key="1">
    <source>
        <dbReference type="ARBA" id="ARBA00022670"/>
    </source>
</evidence>
<feature type="coiled-coil region" evidence="3">
    <location>
        <begin position="202"/>
        <end position="229"/>
    </location>
</feature>
<evidence type="ECO:0000256" key="2">
    <source>
        <dbReference type="PROSITE-ProRule" id="PRU01122"/>
    </source>
</evidence>
<dbReference type="EMBL" id="BJTZ01000006">
    <property type="protein sequence ID" value="GEK13467.1"/>
    <property type="molecule type" value="Genomic_DNA"/>
</dbReference>
<dbReference type="GO" id="GO:0030163">
    <property type="term" value="P:protein catabolic process"/>
    <property type="evidence" value="ECO:0007669"/>
    <property type="project" value="InterPro"/>
</dbReference>
<evidence type="ECO:0000313" key="5">
    <source>
        <dbReference type="EMBL" id="GEK13467.1"/>
    </source>
</evidence>
<dbReference type="InterPro" id="IPR027417">
    <property type="entry name" value="P-loop_NTPase"/>
</dbReference>
<keyword evidence="2" id="KW-0720">Serine protease</keyword>
<evidence type="ECO:0000259" key="4">
    <source>
        <dbReference type="PROSITE" id="PS51786"/>
    </source>
</evidence>
<reference evidence="5 6" key="1">
    <citation type="submission" date="2019-07" db="EMBL/GenBank/DDBJ databases">
        <title>Whole genome shotgun sequence of Aliivibrio fischeri NBRC 101058.</title>
        <authorList>
            <person name="Hosoyama A."/>
            <person name="Uohara A."/>
            <person name="Ohji S."/>
            <person name="Ichikawa N."/>
        </authorList>
    </citation>
    <scope>NUCLEOTIDE SEQUENCE [LARGE SCALE GENOMIC DNA]</scope>
    <source>
        <strain evidence="5 6">NBRC 101058</strain>
    </source>
</reference>
<feature type="active site" evidence="2">
    <location>
        <position position="695"/>
    </location>
</feature>
<organism evidence="5 6">
    <name type="scientific">Aliivibrio fischeri</name>
    <name type="common">Vibrio fischeri</name>
    <dbReference type="NCBI Taxonomy" id="668"/>
    <lineage>
        <taxon>Bacteria</taxon>
        <taxon>Pseudomonadati</taxon>
        <taxon>Pseudomonadota</taxon>
        <taxon>Gammaproteobacteria</taxon>
        <taxon>Vibrionales</taxon>
        <taxon>Vibrionaceae</taxon>
        <taxon>Aliivibrio</taxon>
    </lineage>
</organism>
<dbReference type="GO" id="GO:0004252">
    <property type="term" value="F:serine-type endopeptidase activity"/>
    <property type="evidence" value="ECO:0007669"/>
    <property type="project" value="UniProtKB-UniRule"/>
</dbReference>
<accession>A0A510UFW6</accession>
<protein>
    <recommendedName>
        <fullName evidence="2">endopeptidase La</fullName>
        <ecNumber evidence="2">3.4.21.53</ecNumber>
    </recommendedName>
</protein>
<evidence type="ECO:0000313" key="6">
    <source>
        <dbReference type="Proteomes" id="UP000321787"/>
    </source>
</evidence>
<proteinExistence type="inferred from homology"/>
<gene>
    <name evidence="5" type="ORF">AFI02nite_15030</name>
</gene>
<name>A0A510UFW6_ALIFS</name>
<dbReference type="Gene3D" id="1.10.8.60">
    <property type="match status" value="1"/>
</dbReference>
<dbReference type="GO" id="GO:0005524">
    <property type="term" value="F:ATP binding"/>
    <property type="evidence" value="ECO:0007669"/>
    <property type="project" value="InterPro"/>
</dbReference>
<dbReference type="AlphaFoldDB" id="A0A510UFW6"/>
<keyword evidence="1 2" id="KW-0645">Protease</keyword>
<dbReference type="Proteomes" id="UP000321787">
    <property type="component" value="Unassembled WGS sequence"/>
</dbReference>
<evidence type="ECO:0000256" key="3">
    <source>
        <dbReference type="SAM" id="Coils"/>
    </source>
</evidence>
<sequence length="776" mass="87465">MSTSPLSYKLAYRSAELDDELCKSTKNITPIDEIVGQDRAQQAVEFAMSIPDRGYNIYAVGQNGLGKRTMVLRYLKRHKPVGNGMYDWCYVTNFDDTRRPKVLKLPMGTGAEFKKEIEKITLKLVKAIPLAFDNELYYTRTGTLKNQLTDQQESLLATLTKEAKGKGISLAVTTQGEYQFIALNGEELHTEETFEALDRQEQRSLESSIDELEIKLRSLVRQLTEWEDKYSAKIEKLNEDVISQVLTVNFEAIKTKYKESKVIIQHLKDMEKDIIENFDIFIQEGNEETELAYASLEKKLPRRYQINLLVNQDNEQFPLIVEESPSYHNLFGYIENATYKGTVFTDFSLIRPGSLHKANGGVLLMDAVKVLERPYVWDGLKRALRAQNLNLSSLEKEVTLSGTVSLEPEPIPLNVKIILFGDHQTYLLLQHYDSEFSELFKVTADFEDDMPRTAASEFHYAQFISSIVQDGKLLQCDKRAIERIIEYSSRQSGDQNRLSLHSEDISNLLKETNYIARAANSNMIRLKHVEQALSNKEHRVNRVQDGVMQSFKNGTTLMQTEGSVIGQINALSVLSTSNHQFGMPNRITATTSFGKGEVFDIERKVELGGSIHSKGVFILSAYLASLFGKNKAIPLKTYITFEQSYGGVDGDSASMAEFCSIISAYSDIAVRQDLAITGSMNQFGEAQPIGGVNEKIEGFYEVCKIKGLNKNQGVIIPESNVQNLMLSAEIVQAIEKGEFSIWSVKHVSEAVVLFTGMQLENNEQTGIYDLIKQKIA</sequence>
<dbReference type="SUPFAM" id="SSF52540">
    <property type="entry name" value="P-loop containing nucleoside triphosphate hydrolases"/>
    <property type="match status" value="1"/>
</dbReference>
<dbReference type="RefSeq" id="WP_146863334.1">
    <property type="nucleotide sequence ID" value="NZ_BJTZ01000006.1"/>
</dbReference>
<dbReference type="InterPro" id="IPR014721">
    <property type="entry name" value="Ribsml_uS5_D2-typ_fold_subgr"/>
</dbReference>
<dbReference type="GO" id="GO:0004176">
    <property type="term" value="F:ATP-dependent peptidase activity"/>
    <property type="evidence" value="ECO:0007669"/>
    <property type="project" value="UniProtKB-UniRule"/>
</dbReference>
<dbReference type="Pfam" id="PF20436">
    <property type="entry name" value="LonB_AAA-LID"/>
    <property type="match status" value="1"/>
</dbReference>
<dbReference type="GO" id="GO:0006508">
    <property type="term" value="P:proteolysis"/>
    <property type="evidence" value="ECO:0007669"/>
    <property type="project" value="UniProtKB-KW"/>
</dbReference>
<comment type="caution">
    <text evidence="5">The sequence shown here is derived from an EMBL/GenBank/DDBJ whole genome shotgun (WGS) entry which is preliminary data.</text>
</comment>
<dbReference type="Pfam" id="PF20437">
    <property type="entry name" value="LonC_helical"/>
    <property type="match status" value="1"/>
</dbReference>
<dbReference type="InterPro" id="IPR008269">
    <property type="entry name" value="Lon_proteolytic"/>
</dbReference>
<dbReference type="InterPro" id="IPR027065">
    <property type="entry name" value="Lon_Prtase"/>
</dbReference>
<feature type="domain" description="Lon proteolytic" evidence="4">
    <location>
        <begin position="562"/>
        <end position="757"/>
    </location>
</feature>
<dbReference type="Gene3D" id="3.30.230.10">
    <property type="match status" value="1"/>
</dbReference>
<feature type="active site" evidence="2">
    <location>
        <position position="652"/>
    </location>
</feature>
<dbReference type="PRINTS" id="PR00830">
    <property type="entry name" value="ENDOLAPTASE"/>
</dbReference>
<dbReference type="Pfam" id="PF13654">
    <property type="entry name" value="AAA_32"/>
    <property type="match status" value="1"/>
</dbReference>
<dbReference type="Gene3D" id="3.40.50.300">
    <property type="entry name" value="P-loop containing nucleotide triphosphate hydrolases"/>
    <property type="match status" value="2"/>
</dbReference>
<dbReference type="SUPFAM" id="SSF54211">
    <property type="entry name" value="Ribosomal protein S5 domain 2-like"/>
    <property type="match status" value="1"/>
</dbReference>